<dbReference type="PANTHER" id="PTHR21382:SF1">
    <property type="entry name" value="NADH DEHYDROGENASE [UBIQUINONE] 1 ALPHA SUBCOMPLEX SUBUNIT 11"/>
    <property type="match status" value="1"/>
</dbReference>
<gene>
    <name evidence="12" type="ORF">KPH14_010425</name>
</gene>
<feature type="transmembrane region" description="Helical" evidence="11">
    <location>
        <begin position="67"/>
        <end position="83"/>
    </location>
</feature>
<evidence type="ECO:0000256" key="11">
    <source>
        <dbReference type="SAM" id="Phobius"/>
    </source>
</evidence>
<keyword evidence="13" id="KW-1185">Reference proteome</keyword>
<keyword evidence="6 11" id="KW-1133">Transmembrane helix</keyword>
<feature type="transmembrane region" description="Helical" evidence="11">
    <location>
        <begin position="40"/>
        <end position="60"/>
    </location>
</feature>
<keyword evidence="5" id="KW-0999">Mitochondrion inner membrane</keyword>
<evidence type="ECO:0000256" key="8">
    <source>
        <dbReference type="ARBA" id="ARBA00023136"/>
    </source>
</evidence>
<evidence type="ECO:0000256" key="5">
    <source>
        <dbReference type="ARBA" id="ARBA00022792"/>
    </source>
</evidence>
<reference evidence="12" key="1">
    <citation type="submission" date="2021-08" db="EMBL/GenBank/DDBJ databases">
        <authorList>
            <person name="Misof B."/>
            <person name="Oliver O."/>
            <person name="Podsiadlowski L."/>
            <person name="Donath A."/>
            <person name="Peters R."/>
            <person name="Mayer C."/>
            <person name="Rust J."/>
            <person name="Gunkel S."/>
            <person name="Lesny P."/>
            <person name="Martin S."/>
            <person name="Oeyen J.P."/>
            <person name="Petersen M."/>
            <person name="Panagiotis P."/>
            <person name="Wilbrandt J."/>
            <person name="Tanja T."/>
        </authorList>
    </citation>
    <scope>NUCLEOTIDE SEQUENCE</scope>
    <source>
        <strain evidence="12">GBR_01_08_01A</strain>
        <tissue evidence="12">Thorax + abdomen</tissue>
    </source>
</reference>
<dbReference type="EMBL" id="JAIFRP010000021">
    <property type="protein sequence ID" value="KAK2585830.1"/>
    <property type="molecule type" value="Genomic_DNA"/>
</dbReference>
<keyword evidence="4 11" id="KW-0812">Transmembrane</keyword>
<evidence type="ECO:0000256" key="7">
    <source>
        <dbReference type="ARBA" id="ARBA00023128"/>
    </source>
</evidence>
<dbReference type="GO" id="GO:0005743">
    <property type="term" value="C:mitochondrial inner membrane"/>
    <property type="evidence" value="ECO:0007669"/>
    <property type="project" value="UniProtKB-SubCell"/>
</dbReference>
<evidence type="ECO:0000256" key="9">
    <source>
        <dbReference type="ARBA" id="ARBA00030608"/>
    </source>
</evidence>
<evidence type="ECO:0000313" key="12">
    <source>
        <dbReference type="EMBL" id="KAK2585830.1"/>
    </source>
</evidence>
<protein>
    <recommendedName>
        <fullName evidence="3">NADH dehydrogenase [ubiquinone] 1 alpha subcomplex subunit 11</fullName>
    </recommendedName>
    <alternativeName>
        <fullName evidence="9">Complex I-B14.7</fullName>
    </alternativeName>
    <alternativeName>
        <fullName evidence="10">NADH-ubiquinone oxidoreductase subunit B14.7</fullName>
    </alternativeName>
</protein>
<dbReference type="GO" id="GO:0006120">
    <property type="term" value="P:mitochondrial electron transport, NADH to ubiquinone"/>
    <property type="evidence" value="ECO:0007669"/>
    <property type="project" value="InterPro"/>
</dbReference>
<evidence type="ECO:0000256" key="6">
    <source>
        <dbReference type="ARBA" id="ARBA00022989"/>
    </source>
</evidence>
<keyword evidence="7" id="KW-0496">Mitochondrion</keyword>
<name>A0AAD9VTT7_9HYME</name>
<comment type="similarity">
    <text evidence="2">Belongs to the complex I NDUFA11 subunit family.</text>
</comment>
<dbReference type="InterPro" id="IPR039205">
    <property type="entry name" value="NDUFA11"/>
</dbReference>
<comment type="subcellular location">
    <subcellularLocation>
        <location evidence="1">Mitochondrion inner membrane</location>
        <topology evidence="1">Multi-pass membrane protein</topology>
        <orientation evidence="1">Matrix side</orientation>
    </subcellularLocation>
</comment>
<proteinExistence type="inferred from homology"/>
<dbReference type="Proteomes" id="UP001258017">
    <property type="component" value="Unassembled WGS sequence"/>
</dbReference>
<feature type="transmembrane region" description="Helical" evidence="11">
    <location>
        <begin position="89"/>
        <end position="112"/>
    </location>
</feature>
<accession>A0AAD9VTT7</accession>
<reference evidence="12" key="2">
    <citation type="journal article" date="2023" name="Commun. Biol.">
        <title>Intrasexual cuticular hydrocarbon dimorphism in a wasp sheds light on hydrocarbon biosynthesis genes in Hymenoptera.</title>
        <authorList>
            <person name="Moris V.C."/>
            <person name="Podsiadlowski L."/>
            <person name="Martin S."/>
            <person name="Oeyen J.P."/>
            <person name="Donath A."/>
            <person name="Petersen M."/>
            <person name="Wilbrandt J."/>
            <person name="Misof B."/>
            <person name="Liedtke D."/>
            <person name="Thamm M."/>
            <person name="Scheiner R."/>
            <person name="Schmitt T."/>
            <person name="Niehuis O."/>
        </authorList>
    </citation>
    <scope>NUCLEOTIDE SEQUENCE</scope>
    <source>
        <strain evidence="12">GBR_01_08_01A</strain>
    </source>
</reference>
<dbReference type="PANTHER" id="PTHR21382">
    <property type="entry name" value="NADH-UBIQUINONE OXIDOREDUCTASE SUBUNIT"/>
    <property type="match status" value="1"/>
</dbReference>
<evidence type="ECO:0000256" key="1">
    <source>
        <dbReference type="ARBA" id="ARBA00004292"/>
    </source>
</evidence>
<evidence type="ECO:0000256" key="10">
    <source>
        <dbReference type="ARBA" id="ARBA00031497"/>
    </source>
</evidence>
<sequence length="143" mass="15686">MVAAIRTGLFGAAVTGGFEVLVSRPSPNATIFLKSSGKHILFWTAITTTFTTTVLFLTNVRKKDDPLNYFLGAIASCAVMYSITKQGPLSFGLATSCGIGAAMLKSGFLNGYDPFDMSMIRHDWHRMSMNFENSPDVRYVEQK</sequence>
<comment type="caution">
    <text evidence="12">The sequence shown here is derived from an EMBL/GenBank/DDBJ whole genome shotgun (WGS) entry which is preliminary data.</text>
</comment>
<evidence type="ECO:0000256" key="2">
    <source>
        <dbReference type="ARBA" id="ARBA00008699"/>
    </source>
</evidence>
<evidence type="ECO:0000313" key="13">
    <source>
        <dbReference type="Proteomes" id="UP001258017"/>
    </source>
</evidence>
<dbReference type="GO" id="GO:0045271">
    <property type="term" value="C:respiratory chain complex I"/>
    <property type="evidence" value="ECO:0007669"/>
    <property type="project" value="InterPro"/>
</dbReference>
<evidence type="ECO:0000256" key="3">
    <source>
        <dbReference type="ARBA" id="ARBA00018191"/>
    </source>
</evidence>
<dbReference type="AlphaFoldDB" id="A0AAD9VTT7"/>
<organism evidence="12 13">
    <name type="scientific">Odynerus spinipes</name>
    <dbReference type="NCBI Taxonomy" id="1348599"/>
    <lineage>
        <taxon>Eukaryota</taxon>
        <taxon>Metazoa</taxon>
        <taxon>Ecdysozoa</taxon>
        <taxon>Arthropoda</taxon>
        <taxon>Hexapoda</taxon>
        <taxon>Insecta</taxon>
        <taxon>Pterygota</taxon>
        <taxon>Neoptera</taxon>
        <taxon>Endopterygota</taxon>
        <taxon>Hymenoptera</taxon>
        <taxon>Apocrita</taxon>
        <taxon>Aculeata</taxon>
        <taxon>Vespoidea</taxon>
        <taxon>Vespidae</taxon>
        <taxon>Eumeninae</taxon>
        <taxon>Odynerus</taxon>
    </lineage>
</organism>
<evidence type="ECO:0000256" key="4">
    <source>
        <dbReference type="ARBA" id="ARBA00022692"/>
    </source>
</evidence>
<keyword evidence="8 11" id="KW-0472">Membrane</keyword>